<dbReference type="AlphaFoldDB" id="A0AAW4IPU5"/>
<dbReference type="RefSeq" id="WP_207969935.1">
    <property type="nucleotide sequence ID" value="NZ_JAGBKN010000019.1"/>
</dbReference>
<gene>
    <name evidence="3" type="ORF">J3491_09035</name>
</gene>
<keyword evidence="1" id="KW-0472">Membrane</keyword>
<keyword evidence="1" id="KW-0812">Transmembrane</keyword>
<name>A0AAW4IPU5_9GAMM</name>
<dbReference type="EMBL" id="JAGBKN010000019">
    <property type="protein sequence ID" value="MBO1517474.1"/>
    <property type="molecule type" value="Genomic_DNA"/>
</dbReference>
<evidence type="ECO:0000259" key="2">
    <source>
        <dbReference type="Pfam" id="PF00149"/>
    </source>
</evidence>
<dbReference type="Gene3D" id="3.60.21.10">
    <property type="match status" value="1"/>
</dbReference>
<dbReference type="SUPFAM" id="SSF56300">
    <property type="entry name" value="Metallo-dependent phosphatases"/>
    <property type="match status" value="1"/>
</dbReference>
<dbReference type="InterPro" id="IPR029052">
    <property type="entry name" value="Metallo-depent_PP-like"/>
</dbReference>
<sequence>MWVFIVFTQLLTLLTSAILYWFIRPYRKVNKAAVLAAVFVVNNAALIYGLTEFWYERFHVYLVISIFQGFMLYAAALTAVGWLLNAQLFKYVWQPKQARGAASMMYVCIVGLAVFNAYSPVVHHLTVMTDKPLAEPMTIALLSDTHLGRWFGNRQLDKLVRLVDSEQPDVVLIAGDIMNDTTIAYDHHNMHEHLSKLDAPLGVYATLGNHDYRGYDKQIAQAVTAAGITVLDNQSVLLDDSVWLIGRSDDVDQSRLSAQALLTQVDTDLPIVFLEHRPSMMDEISSLPIDLHVAGHTHGGQIFPLTLLMRGLAPLHYGAKVVGETQFLVTSGYGFGPVPFRLGTRSEIWMITLTPSDAVAEPSSQSAR</sequence>
<feature type="transmembrane region" description="Helical" evidence="1">
    <location>
        <begin position="61"/>
        <end position="86"/>
    </location>
</feature>
<evidence type="ECO:0000256" key="1">
    <source>
        <dbReference type="SAM" id="Phobius"/>
    </source>
</evidence>
<dbReference type="GO" id="GO:0016787">
    <property type="term" value="F:hydrolase activity"/>
    <property type="evidence" value="ECO:0007669"/>
    <property type="project" value="InterPro"/>
</dbReference>
<dbReference type="Proteomes" id="UP000664161">
    <property type="component" value="Unassembled WGS sequence"/>
</dbReference>
<proteinExistence type="predicted"/>
<evidence type="ECO:0000313" key="4">
    <source>
        <dbReference type="Proteomes" id="UP000664161"/>
    </source>
</evidence>
<feature type="transmembrane region" description="Helical" evidence="1">
    <location>
        <begin position="35"/>
        <end position="55"/>
    </location>
</feature>
<organism evidence="3 4">
    <name type="scientific">Psychrobacter halodurans</name>
    <dbReference type="NCBI Taxonomy" id="2818439"/>
    <lineage>
        <taxon>Bacteria</taxon>
        <taxon>Pseudomonadati</taxon>
        <taxon>Pseudomonadota</taxon>
        <taxon>Gammaproteobacteria</taxon>
        <taxon>Moraxellales</taxon>
        <taxon>Moraxellaceae</taxon>
        <taxon>Psychrobacter</taxon>
    </lineage>
</organism>
<dbReference type="InterPro" id="IPR004843">
    <property type="entry name" value="Calcineurin-like_PHP"/>
</dbReference>
<keyword evidence="4" id="KW-1185">Reference proteome</keyword>
<feature type="transmembrane region" description="Helical" evidence="1">
    <location>
        <begin position="98"/>
        <end position="118"/>
    </location>
</feature>
<feature type="transmembrane region" description="Helical" evidence="1">
    <location>
        <begin position="6"/>
        <end position="23"/>
    </location>
</feature>
<evidence type="ECO:0000313" key="3">
    <source>
        <dbReference type="EMBL" id="MBO1517474.1"/>
    </source>
</evidence>
<comment type="caution">
    <text evidence="3">The sequence shown here is derived from an EMBL/GenBank/DDBJ whole genome shotgun (WGS) entry which is preliminary data.</text>
</comment>
<dbReference type="CDD" id="cd07385">
    <property type="entry name" value="MPP_YkuE_C"/>
    <property type="match status" value="1"/>
</dbReference>
<reference evidence="3 4" key="1">
    <citation type="submission" date="2021-03" db="EMBL/GenBank/DDBJ databases">
        <authorList>
            <person name="Shang D.-D."/>
            <person name="Du Z.-J."/>
            <person name="Chen G.-J."/>
        </authorList>
    </citation>
    <scope>NUCLEOTIDE SEQUENCE [LARGE SCALE GENOMIC DNA]</scope>
    <source>
        <strain evidence="3 4">F2608</strain>
    </source>
</reference>
<dbReference type="Pfam" id="PF00149">
    <property type="entry name" value="Metallophos"/>
    <property type="match status" value="1"/>
</dbReference>
<accession>A0AAW4IPU5</accession>
<keyword evidence="1" id="KW-1133">Transmembrane helix</keyword>
<dbReference type="PANTHER" id="PTHR31302">
    <property type="entry name" value="TRANSMEMBRANE PROTEIN WITH METALLOPHOSPHOESTERASE DOMAIN-RELATED"/>
    <property type="match status" value="1"/>
</dbReference>
<feature type="domain" description="Calcineurin-like phosphoesterase" evidence="2">
    <location>
        <begin position="137"/>
        <end position="299"/>
    </location>
</feature>
<protein>
    <submittedName>
        <fullName evidence="3">Metallophosphoesterase</fullName>
    </submittedName>
</protein>
<dbReference type="PANTHER" id="PTHR31302:SF0">
    <property type="entry name" value="TRANSMEMBRANE PROTEIN WITH METALLOPHOSPHOESTERASE DOMAIN"/>
    <property type="match status" value="1"/>
</dbReference>
<dbReference type="InterPro" id="IPR051158">
    <property type="entry name" value="Metallophosphoesterase_sf"/>
</dbReference>